<dbReference type="EMBL" id="CAJQZP010000287">
    <property type="protein sequence ID" value="CAG4952944.1"/>
    <property type="molecule type" value="Genomic_DNA"/>
</dbReference>
<evidence type="ECO:0000313" key="1">
    <source>
        <dbReference type="EMBL" id="CAG4952944.1"/>
    </source>
</evidence>
<evidence type="ECO:0000313" key="2">
    <source>
        <dbReference type="Proteomes" id="UP000691718"/>
    </source>
</evidence>
<dbReference type="OrthoDB" id="1607513at2759"/>
<proteinExistence type="predicted"/>
<name>A0A8S3WCU9_PARAO</name>
<keyword evidence="2" id="KW-1185">Reference proteome</keyword>
<comment type="caution">
    <text evidence="1">The sequence shown here is derived from an EMBL/GenBank/DDBJ whole genome shotgun (WGS) entry which is preliminary data.</text>
</comment>
<accession>A0A8S3WCU9</accession>
<dbReference type="AlphaFoldDB" id="A0A8S3WCU9"/>
<reference evidence="1" key="1">
    <citation type="submission" date="2021-04" db="EMBL/GenBank/DDBJ databases">
        <authorList>
            <person name="Tunstrom K."/>
        </authorList>
    </citation>
    <scope>NUCLEOTIDE SEQUENCE</scope>
</reference>
<dbReference type="Proteomes" id="UP000691718">
    <property type="component" value="Unassembled WGS sequence"/>
</dbReference>
<gene>
    <name evidence="1" type="ORF">PAPOLLO_LOCUS4752</name>
</gene>
<organism evidence="1 2">
    <name type="scientific">Parnassius apollo</name>
    <name type="common">Apollo butterfly</name>
    <name type="synonym">Papilio apollo</name>
    <dbReference type="NCBI Taxonomy" id="110799"/>
    <lineage>
        <taxon>Eukaryota</taxon>
        <taxon>Metazoa</taxon>
        <taxon>Ecdysozoa</taxon>
        <taxon>Arthropoda</taxon>
        <taxon>Hexapoda</taxon>
        <taxon>Insecta</taxon>
        <taxon>Pterygota</taxon>
        <taxon>Neoptera</taxon>
        <taxon>Endopterygota</taxon>
        <taxon>Lepidoptera</taxon>
        <taxon>Glossata</taxon>
        <taxon>Ditrysia</taxon>
        <taxon>Papilionoidea</taxon>
        <taxon>Papilionidae</taxon>
        <taxon>Parnassiinae</taxon>
        <taxon>Parnassini</taxon>
        <taxon>Parnassius</taxon>
        <taxon>Parnassius</taxon>
    </lineage>
</organism>
<protein>
    <submittedName>
        <fullName evidence="1">(apollo) hypothetical protein</fullName>
    </submittedName>
</protein>
<sequence length="102" mass="11975">MLDPRFKLHVFRNQVYAADIKKTVIDLVTTNINKNLPVQQREDVDAPEEPIAKRNKFDIWDEYDTIVNTVRPEGTPRSQAVLEVQRYLELPVTGRQQDPLEW</sequence>